<evidence type="ECO:0000256" key="12">
    <source>
        <dbReference type="ARBA" id="ARBA00081996"/>
    </source>
</evidence>
<evidence type="ECO:0000256" key="1">
    <source>
        <dbReference type="ARBA" id="ARBA00004120"/>
    </source>
</evidence>
<keyword evidence="8" id="KW-0966">Cell projection</keyword>
<reference evidence="17" key="2">
    <citation type="submission" date="2012-11" db="EMBL/GenBank/DDBJ databases">
        <authorList>
            <person name="Kuo A."/>
            <person name="Curtis B.A."/>
            <person name="Tanifuji G."/>
            <person name="Burki F."/>
            <person name="Gruber A."/>
            <person name="Irimia M."/>
            <person name="Maruyama S."/>
            <person name="Arias M.C."/>
            <person name="Ball S.G."/>
            <person name="Gile G.H."/>
            <person name="Hirakawa Y."/>
            <person name="Hopkins J.F."/>
            <person name="Rensing S.A."/>
            <person name="Schmutz J."/>
            <person name="Symeonidi A."/>
            <person name="Elias M."/>
            <person name="Eveleigh R.J."/>
            <person name="Herman E.K."/>
            <person name="Klute M.J."/>
            <person name="Nakayama T."/>
            <person name="Obornik M."/>
            <person name="Reyes-Prieto A."/>
            <person name="Armbrust E.V."/>
            <person name="Aves S.J."/>
            <person name="Beiko R.G."/>
            <person name="Coutinho P."/>
            <person name="Dacks J.B."/>
            <person name="Durnford D.G."/>
            <person name="Fast N.M."/>
            <person name="Green B.R."/>
            <person name="Grisdale C."/>
            <person name="Hempe F."/>
            <person name="Henrissat B."/>
            <person name="Hoppner M.P."/>
            <person name="Ishida K.-I."/>
            <person name="Kim E."/>
            <person name="Koreny L."/>
            <person name="Kroth P.G."/>
            <person name="Liu Y."/>
            <person name="Malik S.-B."/>
            <person name="Maier U.G."/>
            <person name="McRose D."/>
            <person name="Mock T."/>
            <person name="Neilson J.A."/>
            <person name="Onodera N.T."/>
            <person name="Poole A.M."/>
            <person name="Pritham E.J."/>
            <person name="Richards T.A."/>
            <person name="Rocap G."/>
            <person name="Roy S.W."/>
            <person name="Sarai C."/>
            <person name="Schaack S."/>
            <person name="Shirato S."/>
            <person name="Slamovits C.H."/>
            <person name="Spencer D.F."/>
            <person name="Suzuki S."/>
            <person name="Worden A.Z."/>
            <person name="Zauner S."/>
            <person name="Barry K."/>
            <person name="Bell C."/>
            <person name="Bharti A.K."/>
            <person name="Crow J.A."/>
            <person name="Grimwood J."/>
            <person name="Kramer R."/>
            <person name="Lindquist E."/>
            <person name="Lucas S."/>
            <person name="Salamov A."/>
            <person name="McFadden G.I."/>
            <person name="Lane C.E."/>
            <person name="Keeling P.J."/>
            <person name="Gray M.W."/>
            <person name="Grigoriev I.V."/>
            <person name="Archibald J.M."/>
        </authorList>
    </citation>
    <scope>NUCLEOTIDE SEQUENCE</scope>
    <source>
        <strain evidence="17">CCMP2712</strain>
    </source>
</reference>
<dbReference type="KEGG" id="gtt:GUITHDRAFT_71548"/>
<feature type="region of interest" description="Disordered" evidence="13">
    <location>
        <begin position="125"/>
        <end position="156"/>
    </location>
</feature>
<evidence type="ECO:0000256" key="6">
    <source>
        <dbReference type="ARBA" id="ARBA00022794"/>
    </source>
</evidence>
<dbReference type="AlphaFoldDB" id="L1JAX3"/>
<evidence type="ECO:0000313" key="15">
    <source>
        <dbReference type="EMBL" id="EKX45240.1"/>
    </source>
</evidence>
<accession>L1JAX3</accession>
<keyword evidence="7" id="KW-0206">Cytoskeleton</keyword>
<dbReference type="FunFam" id="1.20.960.40:FF:000002">
    <property type="entry name" value="LisH domain-containing protein FOPNL"/>
    <property type="match status" value="1"/>
</dbReference>
<dbReference type="Gene3D" id="1.20.960.40">
    <property type="match status" value="1"/>
</dbReference>
<evidence type="ECO:0000256" key="3">
    <source>
        <dbReference type="ARBA" id="ARBA00004607"/>
    </source>
</evidence>
<dbReference type="InterPro" id="IPR006594">
    <property type="entry name" value="LisH"/>
</dbReference>
<dbReference type="GO" id="GO:0034453">
    <property type="term" value="P:microtubule anchoring"/>
    <property type="evidence" value="ECO:0007669"/>
    <property type="project" value="InterPro"/>
</dbReference>
<dbReference type="OMA" id="FRTIELH"/>
<comment type="function">
    <text evidence="9">Involved in the biogenesis of cilia. Required for the recruitment of PLK1 to centrosomes and S phase progression.</text>
</comment>
<evidence type="ECO:0000313" key="17">
    <source>
        <dbReference type="Proteomes" id="UP000011087"/>
    </source>
</evidence>
<evidence type="ECO:0000256" key="7">
    <source>
        <dbReference type="ARBA" id="ARBA00023212"/>
    </source>
</evidence>
<evidence type="ECO:0000256" key="4">
    <source>
        <dbReference type="ARBA" id="ARBA00005385"/>
    </source>
</evidence>
<dbReference type="STRING" id="905079.L1JAX3"/>
<reference evidence="16" key="3">
    <citation type="submission" date="2016-03" db="UniProtKB">
        <authorList>
            <consortium name="EnsemblProtists"/>
        </authorList>
    </citation>
    <scope>IDENTIFICATION</scope>
</reference>
<name>L1JAX3_GUITC</name>
<organism evidence="15">
    <name type="scientific">Guillardia theta (strain CCMP2712)</name>
    <name type="common">Cryptophyte</name>
    <dbReference type="NCBI Taxonomy" id="905079"/>
    <lineage>
        <taxon>Eukaryota</taxon>
        <taxon>Cryptophyceae</taxon>
        <taxon>Pyrenomonadales</taxon>
        <taxon>Geminigeraceae</taxon>
        <taxon>Guillardia</taxon>
    </lineage>
</organism>
<evidence type="ECO:0000256" key="8">
    <source>
        <dbReference type="ARBA" id="ARBA00023273"/>
    </source>
</evidence>
<comment type="subcellular location">
    <subcellularLocation>
        <location evidence="1">Cytoplasm</location>
        <location evidence="1">Cytoskeleton</location>
        <location evidence="1">Cilium basal body</location>
    </subcellularLocation>
    <subcellularLocation>
        <location evidence="3">Cytoplasm</location>
        <location evidence="3">Cytoskeleton</location>
        <location evidence="3">Microtubule organizing center</location>
        <location evidence="3">Centrosome</location>
        <location evidence="3">Centriolar satellite</location>
    </subcellularLocation>
    <subcellularLocation>
        <location evidence="2">Cytoplasmic granule</location>
    </subcellularLocation>
</comment>
<dbReference type="GO" id="GO:0034451">
    <property type="term" value="C:centriolar satellite"/>
    <property type="evidence" value="ECO:0007669"/>
    <property type="project" value="UniProtKB-SubCell"/>
</dbReference>
<feature type="domain" description="FGFR1 oncogene partner (FOP) N-terminal dimerisation" evidence="14">
    <location>
        <begin position="49"/>
        <end position="112"/>
    </location>
</feature>
<keyword evidence="17" id="KW-1185">Reference proteome</keyword>
<evidence type="ECO:0000256" key="5">
    <source>
        <dbReference type="ARBA" id="ARBA00022490"/>
    </source>
</evidence>
<reference evidence="15 17" key="1">
    <citation type="journal article" date="2012" name="Nature">
        <title>Algal genomes reveal evolutionary mosaicism and the fate of nucleomorphs.</title>
        <authorList>
            <consortium name="DOE Joint Genome Institute"/>
            <person name="Curtis B.A."/>
            <person name="Tanifuji G."/>
            <person name="Burki F."/>
            <person name="Gruber A."/>
            <person name="Irimia M."/>
            <person name="Maruyama S."/>
            <person name="Arias M.C."/>
            <person name="Ball S.G."/>
            <person name="Gile G.H."/>
            <person name="Hirakawa Y."/>
            <person name="Hopkins J.F."/>
            <person name="Kuo A."/>
            <person name="Rensing S.A."/>
            <person name="Schmutz J."/>
            <person name="Symeonidi A."/>
            <person name="Elias M."/>
            <person name="Eveleigh R.J."/>
            <person name="Herman E.K."/>
            <person name="Klute M.J."/>
            <person name="Nakayama T."/>
            <person name="Obornik M."/>
            <person name="Reyes-Prieto A."/>
            <person name="Armbrust E.V."/>
            <person name="Aves S.J."/>
            <person name="Beiko R.G."/>
            <person name="Coutinho P."/>
            <person name="Dacks J.B."/>
            <person name="Durnford D.G."/>
            <person name="Fast N.M."/>
            <person name="Green B.R."/>
            <person name="Grisdale C.J."/>
            <person name="Hempel F."/>
            <person name="Henrissat B."/>
            <person name="Hoppner M.P."/>
            <person name="Ishida K."/>
            <person name="Kim E."/>
            <person name="Koreny L."/>
            <person name="Kroth P.G."/>
            <person name="Liu Y."/>
            <person name="Malik S.B."/>
            <person name="Maier U.G."/>
            <person name="McRose D."/>
            <person name="Mock T."/>
            <person name="Neilson J.A."/>
            <person name="Onodera N.T."/>
            <person name="Poole A.M."/>
            <person name="Pritham E.J."/>
            <person name="Richards T.A."/>
            <person name="Rocap G."/>
            <person name="Roy S.W."/>
            <person name="Sarai C."/>
            <person name="Schaack S."/>
            <person name="Shirato S."/>
            <person name="Slamovits C.H."/>
            <person name="Spencer D.F."/>
            <person name="Suzuki S."/>
            <person name="Worden A.Z."/>
            <person name="Zauner S."/>
            <person name="Barry K."/>
            <person name="Bell C."/>
            <person name="Bharti A.K."/>
            <person name="Crow J.A."/>
            <person name="Grimwood J."/>
            <person name="Kramer R."/>
            <person name="Lindquist E."/>
            <person name="Lucas S."/>
            <person name="Salamov A."/>
            <person name="McFadden G.I."/>
            <person name="Lane C.E."/>
            <person name="Keeling P.J."/>
            <person name="Gray M.W."/>
            <person name="Grigoriev I.V."/>
            <person name="Archibald J.M."/>
        </authorList>
    </citation>
    <scope>NUCLEOTIDE SEQUENCE</scope>
    <source>
        <strain evidence="15 17">CCMP2712</strain>
    </source>
</reference>
<dbReference type="PANTHER" id="PTHR15431:SF4">
    <property type="entry name" value="PROTEIN TONNEAU 1B"/>
    <property type="match status" value="1"/>
</dbReference>
<dbReference type="GeneID" id="17301920"/>
<dbReference type="HOGENOM" id="CLU_119108_1_0_1"/>
<evidence type="ECO:0000256" key="10">
    <source>
        <dbReference type="ARBA" id="ARBA00070736"/>
    </source>
</evidence>
<dbReference type="Pfam" id="PF09398">
    <property type="entry name" value="FOP_dimer"/>
    <property type="match status" value="1"/>
</dbReference>
<keyword evidence="5" id="KW-0963">Cytoplasm</keyword>
<comment type="similarity">
    <text evidence="4">Belongs to the CEP43 family.</text>
</comment>
<evidence type="ECO:0000313" key="16">
    <source>
        <dbReference type="EnsemblProtists" id="EKX45240"/>
    </source>
</evidence>
<feature type="compositionally biased region" description="Basic and acidic residues" evidence="13">
    <location>
        <begin position="147"/>
        <end position="156"/>
    </location>
</feature>
<keyword evidence="6" id="KW-0970">Cilium biogenesis/degradation</keyword>
<feature type="compositionally biased region" description="Low complexity" evidence="13">
    <location>
        <begin position="129"/>
        <end position="140"/>
    </location>
</feature>
<dbReference type="OrthoDB" id="5970631at2759"/>
<evidence type="ECO:0000256" key="13">
    <source>
        <dbReference type="SAM" id="MobiDB-lite"/>
    </source>
</evidence>
<dbReference type="InterPro" id="IPR018993">
    <property type="entry name" value="FOP_dimerisation-dom_N"/>
</dbReference>
<dbReference type="RefSeq" id="XP_005832220.1">
    <property type="nucleotide sequence ID" value="XM_005832163.1"/>
</dbReference>
<gene>
    <name evidence="15" type="ORF">GUITHDRAFT_71548</name>
</gene>
<dbReference type="EMBL" id="JH993000">
    <property type="protein sequence ID" value="EKX45240.1"/>
    <property type="molecule type" value="Genomic_DNA"/>
</dbReference>
<protein>
    <recommendedName>
        <fullName evidence="10">Centrosomal protein 20</fullName>
    </recommendedName>
    <alternativeName>
        <fullName evidence="11">FGFR1OP N-terminal-like protein</fullName>
    </alternativeName>
    <alternativeName>
        <fullName evidence="12">LisH domain-containing protein FOPNL</fullName>
    </alternativeName>
</protein>
<dbReference type="PANTHER" id="PTHR15431">
    <property type="entry name" value="FGFR1 ONCOGENE PARTNER/LISH DOMAIN-CONTAINING PROTEIN"/>
    <property type="match status" value="1"/>
</dbReference>
<dbReference type="eggNOG" id="ENOG502S0C1">
    <property type="taxonomic scope" value="Eukaryota"/>
</dbReference>
<proteinExistence type="inferred from homology"/>
<dbReference type="PROSITE" id="PS50896">
    <property type="entry name" value="LISH"/>
    <property type="match status" value="1"/>
</dbReference>
<dbReference type="PaxDb" id="55529-EKX45240"/>
<evidence type="ECO:0000256" key="11">
    <source>
        <dbReference type="ARBA" id="ARBA00076755"/>
    </source>
</evidence>
<dbReference type="GO" id="GO:0005929">
    <property type="term" value="C:cilium"/>
    <property type="evidence" value="ECO:0007669"/>
    <property type="project" value="UniProtKB-ARBA"/>
</dbReference>
<evidence type="ECO:0000259" key="14">
    <source>
        <dbReference type="Pfam" id="PF09398"/>
    </source>
</evidence>
<evidence type="ECO:0000256" key="9">
    <source>
        <dbReference type="ARBA" id="ARBA00055043"/>
    </source>
</evidence>
<dbReference type="GO" id="GO:0030030">
    <property type="term" value="P:cell projection organization"/>
    <property type="evidence" value="ECO:0007669"/>
    <property type="project" value="UniProtKB-KW"/>
</dbReference>
<dbReference type="EnsemblProtists" id="EKX45240">
    <property type="protein sequence ID" value="EKX45240"/>
    <property type="gene ID" value="GUITHDRAFT_71548"/>
</dbReference>
<dbReference type="Proteomes" id="UP000011087">
    <property type="component" value="Unassembled WGS sequence"/>
</dbReference>
<sequence length="156" mass="17330">MSSLEELKDALRDTLAARGTLGDIQARIRAEIFNALEESEEAKPALSHENLIINELIREYLEYNHYKHTLSVLVPETGQPIEKINRTFLVQELGMREDSNSRQLPVLYNILARLKQEKGGFRASALPDSASIKPSSSHSSGALEISARSREGGSAR</sequence>
<evidence type="ECO:0000256" key="2">
    <source>
        <dbReference type="ARBA" id="ARBA00004463"/>
    </source>
</evidence>